<keyword evidence="2" id="KW-0472">Membrane</keyword>
<dbReference type="Proteomes" id="UP000256913">
    <property type="component" value="Unassembled WGS sequence"/>
</dbReference>
<feature type="transmembrane region" description="Helical" evidence="2">
    <location>
        <begin position="82"/>
        <end position="102"/>
    </location>
</feature>
<evidence type="ECO:0000256" key="2">
    <source>
        <dbReference type="SAM" id="Phobius"/>
    </source>
</evidence>
<evidence type="ECO:0008006" key="5">
    <source>
        <dbReference type="Google" id="ProtNLM"/>
    </source>
</evidence>
<keyword evidence="2" id="KW-1133">Transmembrane helix</keyword>
<organism evidence="3 4">
    <name type="scientific">Asanoa ferruginea</name>
    <dbReference type="NCBI Taxonomy" id="53367"/>
    <lineage>
        <taxon>Bacteria</taxon>
        <taxon>Bacillati</taxon>
        <taxon>Actinomycetota</taxon>
        <taxon>Actinomycetes</taxon>
        <taxon>Micromonosporales</taxon>
        <taxon>Micromonosporaceae</taxon>
        <taxon>Asanoa</taxon>
    </lineage>
</organism>
<dbReference type="EMBL" id="QUMQ01000001">
    <property type="protein sequence ID" value="REG02105.1"/>
    <property type="molecule type" value="Genomic_DNA"/>
</dbReference>
<dbReference type="AlphaFoldDB" id="A0A3D9ZZI7"/>
<protein>
    <recommendedName>
        <fullName evidence="5">Cell division protein FtsB</fullName>
    </recommendedName>
</protein>
<dbReference type="OrthoDB" id="3403609at2"/>
<reference evidence="3 4" key="1">
    <citation type="submission" date="2018-08" db="EMBL/GenBank/DDBJ databases">
        <title>Sequencing the genomes of 1000 actinobacteria strains.</title>
        <authorList>
            <person name="Klenk H.-P."/>
        </authorList>
    </citation>
    <scope>NUCLEOTIDE SEQUENCE [LARGE SCALE GENOMIC DNA]</scope>
    <source>
        <strain evidence="3 4">DSM 44099</strain>
    </source>
</reference>
<name>A0A3D9ZZI7_9ACTN</name>
<dbReference type="RefSeq" id="WP_116074835.1">
    <property type="nucleotide sequence ID" value="NZ_BONB01000016.1"/>
</dbReference>
<comment type="caution">
    <text evidence="3">The sequence shown here is derived from an EMBL/GenBank/DDBJ whole genome shotgun (WGS) entry which is preliminary data.</text>
</comment>
<feature type="region of interest" description="Disordered" evidence="1">
    <location>
        <begin position="1"/>
        <end position="74"/>
    </location>
</feature>
<evidence type="ECO:0000313" key="3">
    <source>
        <dbReference type="EMBL" id="REG02105.1"/>
    </source>
</evidence>
<accession>A0A3D9ZZI7</accession>
<proteinExistence type="predicted"/>
<gene>
    <name evidence="3" type="ORF">DFJ67_8197</name>
</gene>
<evidence type="ECO:0000313" key="4">
    <source>
        <dbReference type="Proteomes" id="UP000256913"/>
    </source>
</evidence>
<keyword evidence="4" id="KW-1185">Reference proteome</keyword>
<feature type="compositionally biased region" description="Basic and acidic residues" evidence="1">
    <location>
        <begin position="26"/>
        <end position="36"/>
    </location>
</feature>
<keyword evidence="2" id="KW-0812">Transmembrane</keyword>
<evidence type="ECO:0000256" key="1">
    <source>
        <dbReference type="SAM" id="MobiDB-lite"/>
    </source>
</evidence>
<sequence>MTDQKRAPRSGGRTAERQIGRSTRPHRSDPRPRDGGRAAAAAREFPTEGTAALRLKERSTKPAAGGPRLKVAPPPPVTGPRVPFVALLLALVIGGVLGILVVNTKIAENAFRIERLKQNGAALDIQQQELQREIAQAEAPGNLTAAARKLGMVAGGNPAYIRLQDGKIIGIPKPGDGAPSVTSDQIPGR</sequence>